<protein>
    <submittedName>
        <fullName evidence="2">Uncharacterized protein</fullName>
    </submittedName>
</protein>
<keyword evidence="3" id="KW-1185">Reference proteome</keyword>
<organism evidence="2 3">
    <name type="scientific">Cymbomonas tetramitiformis</name>
    <dbReference type="NCBI Taxonomy" id="36881"/>
    <lineage>
        <taxon>Eukaryota</taxon>
        <taxon>Viridiplantae</taxon>
        <taxon>Chlorophyta</taxon>
        <taxon>Pyramimonadophyceae</taxon>
        <taxon>Pyramimonadales</taxon>
        <taxon>Pyramimonadaceae</taxon>
        <taxon>Cymbomonas</taxon>
    </lineage>
</organism>
<accession>A0AAE0ERC7</accession>
<feature type="compositionally biased region" description="Polar residues" evidence="1">
    <location>
        <begin position="169"/>
        <end position="178"/>
    </location>
</feature>
<evidence type="ECO:0000256" key="1">
    <source>
        <dbReference type="SAM" id="MobiDB-lite"/>
    </source>
</evidence>
<gene>
    <name evidence="2" type="ORF">CYMTET_52429</name>
</gene>
<sequence>MVPKLNRSALCIAAGRGLCVAGAGVAEGGLDGAPAAAPPRLQRSAAQCAVPAPAQRLHEPSPGGRVHTAGGALSGAAASGFARGGGALRSLAQAPAREGGLLRGMAPWRMASWDLGSAAVAQRLAGRRFQVLSTMTHGNDDDKPSVSRIAAGTLHQSIPIQRRRIGDTQAPSAQNLNPGSHKPDPRLGRPVIRKRPHPSARGAPGRRVTANTGLVDLPRRLNRDLTSANSATAVLSIIRRSRKNFDTINMSTAMIRLAVTAQGFPEIIEQVAFCEELKLLRQDMQARISDFELGEHDVGVCNIRNPAWLPPEKQSGKEDRVHIRSVCDQPDRMFCNTICFLALPPQK</sequence>
<evidence type="ECO:0000313" key="2">
    <source>
        <dbReference type="EMBL" id="KAK3237504.1"/>
    </source>
</evidence>
<dbReference type="Proteomes" id="UP001190700">
    <property type="component" value="Unassembled WGS sequence"/>
</dbReference>
<dbReference type="EMBL" id="LGRX02034561">
    <property type="protein sequence ID" value="KAK3237504.1"/>
    <property type="molecule type" value="Genomic_DNA"/>
</dbReference>
<comment type="caution">
    <text evidence="2">The sequence shown here is derived from an EMBL/GenBank/DDBJ whole genome shotgun (WGS) entry which is preliminary data.</text>
</comment>
<dbReference type="AlphaFoldDB" id="A0AAE0ERC7"/>
<reference evidence="2 3" key="1">
    <citation type="journal article" date="2015" name="Genome Biol. Evol.">
        <title>Comparative Genomics of a Bacterivorous Green Alga Reveals Evolutionary Causalities and Consequences of Phago-Mixotrophic Mode of Nutrition.</title>
        <authorList>
            <person name="Burns J.A."/>
            <person name="Paasch A."/>
            <person name="Narechania A."/>
            <person name="Kim E."/>
        </authorList>
    </citation>
    <scope>NUCLEOTIDE SEQUENCE [LARGE SCALE GENOMIC DNA]</scope>
    <source>
        <strain evidence="2 3">PLY_AMNH</strain>
    </source>
</reference>
<proteinExistence type="predicted"/>
<feature type="region of interest" description="Disordered" evidence="1">
    <location>
        <begin position="153"/>
        <end position="215"/>
    </location>
</feature>
<name>A0AAE0ERC7_9CHLO</name>
<evidence type="ECO:0000313" key="3">
    <source>
        <dbReference type="Proteomes" id="UP001190700"/>
    </source>
</evidence>